<gene>
    <name evidence="3" type="ORF">BDK51DRAFT_32865</name>
</gene>
<name>A0A4P9WFS0_9FUNG</name>
<reference evidence="4" key="1">
    <citation type="journal article" date="2018" name="Nat. Microbiol.">
        <title>Leveraging single-cell genomics to expand the fungal tree of life.</title>
        <authorList>
            <person name="Ahrendt S.R."/>
            <person name="Quandt C.A."/>
            <person name="Ciobanu D."/>
            <person name="Clum A."/>
            <person name="Salamov A."/>
            <person name="Andreopoulos B."/>
            <person name="Cheng J.F."/>
            <person name="Woyke T."/>
            <person name="Pelin A."/>
            <person name="Henrissat B."/>
            <person name="Reynolds N.K."/>
            <person name="Benny G.L."/>
            <person name="Smith M.E."/>
            <person name="James T.Y."/>
            <person name="Grigoriev I.V."/>
        </authorList>
    </citation>
    <scope>NUCLEOTIDE SEQUENCE [LARGE SCALE GENOMIC DNA]</scope>
</reference>
<organism evidence="3 4">
    <name type="scientific">Blyttiomyces helicus</name>
    <dbReference type="NCBI Taxonomy" id="388810"/>
    <lineage>
        <taxon>Eukaryota</taxon>
        <taxon>Fungi</taxon>
        <taxon>Fungi incertae sedis</taxon>
        <taxon>Chytridiomycota</taxon>
        <taxon>Chytridiomycota incertae sedis</taxon>
        <taxon>Chytridiomycetes</taxon>
        <taxon>Chytridiomycetes incertae sedis</taxon>
        <taxon>Blyttiomyces</taxon>
    </lineage>
</organism>
<dbReference type="PANTHER" id="PTHR31964:SF113">
    <property type="entry name" value="USPA DOMAIN-CONTAINING PROTEIN"/>
    <property type="match status" value="1"/>
</dbReference>
<evidence type="ECO:0000256" key="1">
    <source>
        <dbReference type="SAM" id="MobiDB-lite"/>
    </source>
</evidence>
<dbReference type="Proteomes" id="UP000269721">
    <property type="component" value="Unassembled WGS sequence"/>
</dbReference>
<dbReference type="InterPro" id="IPR014729">
    <property type="entry name" value="Rossmann-like_a/b/a_fold"/>
</dbReference>
<feature type="region of interest" description="Disordered" evidence="1">
    <location>
        <begin position="100"/>
        <end position="124"/>
    </location>
</feature>
<dbReference type="EMBL" id="KZ995460">
    <property type="protein sequence ID" value="RKO90623.1"/>
    <property type="molecule type" value="Genomic_DNA"/>
</dbReference>
<feature type="domain" description="UspA" evidence="2">
    <location>
        <begin position="15"/>
        <end position="99"/>
    </location>
</feature>
<keyword evidence="4" id="KW-1185">Reference proteome</keyword>
<dbReference type="Pfam" id="PF00582">
    <property type="entry name" value="Usp"/>
    <property type="match status" value="1"/>
</dbReference>
<feature type="non-terminal residue" evidence="3">
    <location>
        <position position="1"/>
    </location>
</feature>
<evidence type="ECO:0000313" key="3">
    <source>
        <dbReference type="EMBL" id="RKO90623.1"/>
    </source>
</evidence>
<evidence type="ECO:0000259" key="2">
    <source>
        <dbReference type="Pfam" id="PF00582"/>
    </source>
</evidence>
<dbReference type="AlphaFoldDB" id="A0A4P9WFS0"/>
<accession>A0A4P9WFS0</accession>
<dbReference type="OrthoDB" id="843225at2759"/>
<sequence>DQVAGTTHLQALLEEEAGKLLERYVELVRTEAPELEGVIRLQSDVKIGDIRETLCQMAVDNKASTMVVGSRGLGVVKRILLGSVSSYVSHHSKVPVIIVNGAPPGATEETRRDSKVAVDEEKKD</sequence>
<dbReference type="InterPro" id="IPR006016">
    <property type="entry name" value="UspA"/>
</dbReference>
<dbReference type="SUPFAM" id="SSF52402">
    <property type="entry name" value="Adenine nucleotide alpha hydrolases-like"/>
    <property type="match status" value="1"/>
</dbReference>
<dbReference type="InterPro" id="IPR006015">
    <property type="entry name" value="Universal_stress_UspA"/>
</dbReference>
<dbReference type="PANTHER" id="PTHR31964">
    <property type="entry name" value="ADENINE NUCLEOTIDE ALPHA HYDROLASES-LIKE SUPERFAMILY PROTEIN"/>
    <property type="match status" value="1"/>
</dbReference>
<proteinExistence type="predicted"/>
<dbReference type="PRINTS" id="PR01438">
    <property type="entry name" value="UNVRSLSTRESS"/>
</dbReference>
<evidence type="ECO:0000313" key="4">
    <source>
        <dbReference type="Proteomes" id="UP000269721"/>
    </source>
</evidence>
<dbReference type="Gene3D" id="3.40.50.620">
    <property type="entry name" value="HUPs"/>
    <property type="match status" value="1"/>
</dbReference>
<feature type="compositionally biased region" description="Basic and acidic residues" evidence="1">
    <location>
        <begin position="108"/>
        <end position="124"/>
    </location>
</feature>
<protein>
    <recommendedName>
        <fullName evidence="2">UspA domain-containing protein</fullName>
    </recommendedName>
</protein>